<dbReference type="Proteomes" id="UP000006552">
    <property type="component" value="Chromosome"/>
</dbReference>
<keyword evidence="2" id="KW-1185">Reference proteome</keyword>
<accession>Q5P4X4</accession>
<dbReference type="EMBL" id="CR555306">
    <property type="protein sequence ID" value="CAI07638.1"/>
    <property type="molecule type" value="Genomic_DNA"/>
</dbReference>
<sequence length="125" mass="14261">MPELFQWITLLPMQTVAELPEYIRTADKLLSAEERQDIIRYLAEHPKDGDLMEGTGGVRKLRWRRGGQGKSGGVRVIYYFHDDAMPLYLLTLFAKGDRANLSKAERNELAGLTTLLVKAWRGKRA</sequence>
<proteinExistence type="predicted"/>
<dbReference type="PIRSF" id="PIRSF039032">
    <property type="entry name" value="HigB-2"/>
    <property type="match status" value="1"/>
</dbReference>
<gene>
    <name evidence="1" type="primary">relE</name>
    <name evidence="1" type="ORF">ebB86</name>
</gene>
<dbReference type="InterPro" id="IPR009387">
    <property type="entry name" value="HigB-2"/>
</dbReference>
<dbReference type="AlphaFoldDB" id="Q5P4X4"/>
<evidence type="ECO:0000313" key="1">
    <source>
        <dbReference type="EMBL" id="CAI07638.1"/>
    </source>
</evidence>
<evidence type="ECO:0000313" key="2">
    <source>
        <dbReference type="Proteomes" id="UP000006552"/>
    </source>
</evidence>
<protein>
    <submittedName>
        <fullName evidence="1">RelE-like Cytotoxic translational repressor of toxin-antitoxin stability system</fullName>
    </submittedName>
</protein>
<dbReference type="HOGENOM" id="CLU_110687_1_0_4"/>
<reference evidence="1 2" key="1">
    <citation type="journal article" date="2005" name="Arch. Microbiol.">
        <title>The genome sequence of an anaerobic aromatic-degrading denitrifying bacterium, strain EbN1.</title>
        <authorList>
            <person name="Rabus R."/>
            <person name="Kube M."/>
            <person name="Heider J."/>
            <person name="Beck A."/>
            <person name="Heitmann K."/>
            <person name="Widdel F."/>
            <person name="Reinhardt R."/>
        </authorList>
    </citation>
    <scope>NUCLEOTIDE SEQUENCE [LARGE SCALE GENOMIC DNA]</scope>
    <source>
        <strain evidence="1 2">EbN1</strain>
    </source>
</reference>
<dbReference type="KEGG" id="eba:ebB86"/>
<organism evidence="1 2">
    <name type="scientific">Aromatoleum aromaticum (strain DSM 19018 / LMG 30748 / EbN1)</name>
    <name type="common">Azoarcus sp. (strain EbN1)</name>
    <dbReference type="NCBI Taxonomy" id="76114"/>
    <lineage>
        <taxon>Bacteria</taxon>
        <taxon>Pseudomonadati</taxon>
        <taxon>Pseudomonadota</taxon>
        <taxon>Betaproteobacteria</taxon>
        <taxon>Rhodocyclales</taxon>
        <taxon>Rhodocyclaceae</taxon>
        <taxon>Aromatoleum</taxon>
    </lineage>
</organism>
<dbReference type="Pfam" id="PF06296">
    <property type="entry name" value="RelE"/>
    <property type="match status" value="1"/>
</dbReference>
<name>Q5P4X4_AROAE</name>
<dbReference type="STRING" id="76114.ebB86"/>
<dbReference type="eggNOG" id="COG4737">
    <property type="taxonomic scope" value="Bacteria"/>
</dbReference>